<keyword evidence="3" id="KW-0132">Cell division</keyword>
<dbReference type="EMBL" id="FUKR01000037">
    <property type="protein sequence ID" value="SJN30906.1"/>
    <property type="molecule type" value="Genomic_DNA"/>
</dbReference>
<dbReference type="Pfam" id="PF00905">
    <property type="entry name" value="Transpeptidase"/>
    <property type="match status" value="1"/>
</dbReference>
<dbReference type="AlphaFoldDB" id="A0A1R4JFW0"/>
<dbReference type="Proteomes" id="UP000196778">
    <property type="component" value="Unassembled WGS sequence"/>
</dbReference>
<dbReference type="GO" id="GO:0051301">
    <property type="term" value="P:cell division"/>
    <property type="evidence" value="ECO:0007669"/>
    <property type="project" value="UniProtKB-KW"/>
</dbReference>
<evidence type="ECO:0000259" key="2">
    <source>
        <dbReference type="Pfam" id="PF21922"/>
    </source>
</evidence>
<keyword evidence="4" id="KW-1185">Reference proteome</keyword>
<keyword evidence="3" id="KW-0808">Transferase</keyword>
<dbReference type="SUPFAM" id="SSF56601">
    <property type="entry name" value="beta-lactamase/transpeptidase-like"/>
    <property type="match status" value="1"/>
</dbReference>
<dbReference type="Gene3D" id="3.90.1310.10">
    <property type="entry name" value="Penicillin-binding protein 2a (Domain 2)"/>
    <property type="match status" value="1"/>
</dbReference>
<dbReference type="GO" id="GO:0008658">
    <property type="term" value="F:penicillin binding"/>
    <property type="evidence" value="ECO:0007669"/>
    <property type="project" value="InterPro"/>
</dbReference>
<dbReference type="OrthoDB" id="9766847at2"/>
<name>A0A1R4JFW0_9MICO</name>
<reference evidence="4" key="1">
    <citation type="submission" date="2017-02" db="EMBL/GenBank/DDBJ databases">
        <authorList>
            <person name="Dridi B."/>
        </authorList>
    </citation>
    <scope>NUCLEOTIDE SEQUENCE [LARGE SCALE GENOMIC DNA]</scope>
    <source>
        <strain evidence="4">EB411</strain>
    </source>
</reference>
<dbReference type="InterPro" id="IPR054120">
    <property type="entry name" value="PBPA_dimer"/>
</dbReference>
<proteinExistence type="predicted"/>
<evidence type="ECO:0000313" key="4">
    <source>
        <dbReference type="Proteomes" id="UP000196778"/>
    </source>
</evidence>
<evidence type="ECO:0000259" key="1">
    <source>
        <dbReference type="Pfam" id="PF00905"/>
    </source>
</evidence>
<dbReference type="GO" id="GO:0071555">
    <property type="term" value="P:cell wall organization"/>
    <property type="evidence" value="ECO:0007669"/>
    <property type="project" value="TreeGrafter"/>
</dbReference>
<dbReference type="PANTHER" id="PTHR30627">
    <property type="entry name" value="PEPTIDOGLYCAN D,D-TRANSPEPTIDASE"/>
    <property type="match status" value="1"/>
</dbReference>
<dbReference type="RefSeq" id="WP_087137032.1">
    <property type="nucleotide sequence ID" value="NZ_FUKR01000037.1"/>
</dbReference>
<organism evidence="3 4">
    <name type="scientific">Mycetocola reblochoni REB411</name>
    <dbReference type="NCBI Taxonomy" id="1255698"/>
    <lineage>
        <taxon>Bacteria</taxon>
        <taxon>Bacillati</taxon>
        <taxon>Actinomycetota</taxon>
        <taxon>Actinomycetes</taxon>
        <taxon>Micrococcales</taxon>
        <taxon>Microbacteriaceae</taxon>
        <taxon>Mycetocola</taxon>
    </lineage>
</organism>
<protein>
    <submittedName>
        <fullName evidence="3">Cell division protein FtsI [Peptidoglycan synthetase]</fullName>
        <ecNumber evidence="3">2.4.1.129</ecNumber>
    </submittedName>
</protein>
<dbReference type="InterPro" id="IPR050515">
    <property type="entry name" value="Beta-lactam/transpept"/>
</dbReference>
<dbReference type="GO" id="GO:0016757">
    <property type="term" value="F:glycosyltransferase activity"/>
    <property type="evidence" value="ECO:0007669"/>
    <property type="project" value="UniProtKB-KW"/>
</dbReference>
<dbReference type="Gene3D" id="3.40.710.10">
    <property type="entry name" value="DD-peptidase/beta-lactamase superfamily"/>
    <property type="match status" value="1"/>
</dbReference>
<dbReference type="InterPro" id="IPR001460">
    <property type="entry name" value="PCN-bd_Tpept"/>
</dbReference>
<gene>
    <name evidence="3" type="ORF">FM119_07320</name>
</gene>
<evidence type="ECO:0000313" key="3">
    <source>
        <dbReference type="EMBL" id="SJN30906.1"/>
    </source>
</evidence>
<dbReference type="SUPFAM" id="SSF56519">
    <property type="entry name" value="Penicillin binding protein dimerisation domain"/>
    <property type="match status" value="1"/>
</dbReference>
<dbReference type="InterPro" id="IPR036138">
    <property type="entry name" value="PBP_dimer_sf"/>
</dbReference>
<dbReference type="EC" id="2.4.1.129" evidence="3"/>
<dbReference type="GO" id="GO:0005886">
    <property type="term" value="C:plasma membrane"/>
    <property type="evidence" value="ECO:0007669"/>
    <property type="project" value="TreeGrafter"/>
</dbReference>
<dbReference type="GO" id="GO:0071972">
    <property type="term" value="F:peptidoglycan L,D-transpeptidase activity"/>
    <property type="evidence" value="ECO:0007669"/>
    <property type="project" value="TreeGrafter"/>
</dbReference>
<dbReference type="PANTHER" id="PTHR30627:SF24">
    <property type="entry name" value="PENICILLIN-BINDING PROTEIN 4B"/>
    <property type="match status" value="1"/>
</dbReference>
<feature type="domain" description="Penicillin-binding protein transpeptidase" evidence="1">
    <location>
        <begin position="155"/>
        <end position="479"/>
    </location>
</feature>
<feature type="domain" description="Penicillin binding protein A dimerisation" evidence="2">
    <location>
        <begin position="52"/>
        <end position="134"/>
    </location>
</feature>
<keyword evidence="3" id="KW-0328">Glycosyltransferase</keyword>
<dbReference type="Pfam" id="PF21922">
    <property type="entry name" value="PBP_dimer_2"/>
    <property type="match status" value="1"/>
</dbReference>
<keyword evidence="3" id="KW-0131">Cell cycle</keyword>
<dbReference type="InterPro" id="IPR012338">
    <property type="entry name" value="Beta-lactam/transpept-like"/>
</dbReference>
<sequence length="484" mass="50862">MNTQLKRISIVVLAMFTALMVSTTLIQVFQADQLAADGRNTRTLYDSYGVERGPILAGDTVIAESVPSDDQYEFARSYPEGELYSPITGYFNQTQGSSGLEQSMNDYLSGTSNTQFLDSLNRIVTDQAPAGAAVETSIDPDVQQAASDALGDLQGAIVAVEPSSGRILAMTTSPGYDPNRLASHNSEDVIAAYDELINDPSQPLINRATGGNLNPPGSSFKVVVAAAAFDTGEYTPDSTLPNPVSLTLPGSSATVYNWTRTSCGSGDTVTIREAIRQSCNVPLAELGMRLGDDTIKAMAEKLGFNQAFDIPTETTASSYPNTNSDAETGLSSFGQMNVRTTPLQMALVSAAVAADGKVMSPTLVDRVTGSNLQALETTQPSEFSTAFSPEVADMLTEVMVNGVANGQSSNAKIEGVDVAGKTGTAQNGDDDPYTLWFTGFAPAENPEVAVAVVIENDANLGHHSSGNIVAAPIAKKVIEAVLNK</sequence>
<accession>A0A1R4JFW0</accession>